<dbReference type="SUPFAM" id="SSF53335">
    <property type="entry name" value="S-adenosyl-L-methionine-dependent methyltransferases"/>
    <property type="match status" value="1"/>
</dbReference>
<dbReference type="RefSeq" id="WP_379951672.1">
    <property type="nucleotide sequence ID" value="NZ_JBHMAF010000194.1"/>
</dbReference>
<dbReference type="CDD" id="cd02440">
    <property type="entry name" value="AdoMet_MTases"/>
    <property type="match status" value="1"/>
</dbReference>
<evidence type="ECO:0000256" key="2">
    <source>
        <dbReference type="ARBA" id="ARBA00022691"/>
    </source>
</evidence>
<evidence type="ECO:0000313" key="5">
    <source>
        <dbReference type="Proteomes" id="UP001589609"/>
    </source>
</evidence>
<feature type="domain" description="Methyltransferase" evidence="3">
    <location>
        <begin position="50"/>
        <end position="151"/>
    </location>
</feature>
<keyword evidence="1 4" id="KW-0808">Transferase</keyword>
<dbReference type="InterPro" id="IPR026669">
    <property type="entry name" value="Arsenite_MeTrfase-like"/>
</dbReference>
<dbReference type="InterPro" id="IPR029063">
    <property type="entry name" value="SAM-dependent_MTases_sf"/>
</dbReference>
<dbReference type="Gene3D" id="3.40.50.150">
    <property type="entry name" value="Vaccinia Virus protein VP39"/>
    <property type="match status" value="1"/>
</dbReference>
<evidence type="ECO:0000313" key="4">
    <source>
        <dbReference type="EMBL" id="MFB9761512.1"/>
    </source>
</evidence>
<dbReference type="EC" id="2.1.1.-" evidence="4"/>
<accession>A0ABV5WMA5</accession>
<dbReference type="GO" id="GO:0008168">
    <property type="term" value="F:methyltransferase activity"/>
    <property type="evidence" value="ECO:0007669"/>
    <property type="project" value="UniProtKB-KW"/>
</dbReference>
<keyword evidence="2" id="KW-0949">S-adenosyl-L-methionine</keyword>
<evidence type="ECO:0000259" key="3">
    <source>
        <dbReference type="Pfam" id="PF13649"/>
    </source>
</evidence>
<name>A0ABV5WMA5_9BACI</name>
<organism evidence="4 5">
    <name type="scientific">Ectobacillus funiculus</name>
    <dbReference type="NCBI Taxonomy" id="137993"/>
    <lineage>
        <taxon>Bacteria</taxon>
        <taxon>Bacillati</taxon>
        <taxon>Bacillota</taxon>
        <taxon>Bacilli</taxon>
        <taxon>Bacillales</taxon>
        <taxon>Bacillaceae</taxon>
        <taxon>Ectobacillus</taxon>
    </lineage>
</organism>
<dbReference type="InterPro" id="IPR041698">
    <property type="entry name" value="Methyltransf_25"/>
</dbReference>
<keyword evidence="5" id="KW-1185">Reference proteome</keyword>
<keyword evidence="4" id="KW-0489">Methyltransferase</keyword>
<protein>
    <submittedName>
        <fullName evidence="4">Class I SAM-dependent methyltransferase</fullName>
        <ecNumber evidence="4">2.1.1.-</ecNumber>
    </submittedName>
</protein>
<reference evidence="4 5" key="1">
    <citation type="submission" date="2024-09" db="EMBL/GenBank/DDBJ databases">
        <authorList>
            <person name="Sun Q."/>
            <person name="Mori K."/>
        </authorList>
    </citation>
    <scope>NUCLEOTIDE SEQUENCE [LARGE SCALE GENOMIC DNA]</scope>
    <source>
        <strain evidence="4 5">JCM 11201</strain>
    </source>
</reference>
<evidence type="ECO:0000256" key="1">
    <source>
        <dbReference type="ARBA" id="ARBA00022679"/>
    </source>
</evidence>
<comment type="caution">
    <text evidence="4">The sequence shown here is derived from an EMBL/GenBank/DDBJ whole genome shotgun (WGS) entry which is preliminary data.</text>
</comment>
<dbReference type="Proteomes" id="UP001589609">
    <property type="component" value="Unassembled WGS sequence"/>
</dbReference>
<dbReference type="EMBL" id="JBHMAF010000194">
    <property type="protein sequence ID" value="MFB9761512.1"/>
    <property type="molecule type" value="Genomic_DNA"/>
</dbReference>
<sequence>MEDKKKNVEKFWDEQAKQFGDSSLATSPDTIAFQLELAELEKHIPNGSKVLDIGCGNGIKGVELAKHLDIAYTGIDFSKEMIIKANANLNTYESDLKGHVTFVRGDVLRLQDTIKDMYDVVITSRCLINLVSIEEHIQAIANIYEVLKENGIYLMVENSIQSLNNLNVVRETFDLEKINVRWHNVYIDEYQLIPKIESYFTLVNVIPFASTYYLISRTLNALLTPEGEAIDYMSKLNVLSAKLPIIGDYAPVKMFILKKL</sequence>
<proteinExistence type="predicted"/>
<dbReference type="PANTHER" id="PTHR43675:SF8">
    <property type="entry name" value="ARSENITE METHYLTRANSFERASE"/>
    <property type="match status" value="1"/>
</dbReference>
<dbReference type="PANTHER" id="PTHR43675">
    <property type="entry name" value="ARSENITE METHYLTRANSFERASE"/>
    <property type="match status" value="1"/>
</dbReference>
<dbReference type="GO" id="GO:0032259">
    <property type="term" value="P:methylation"/>
    <property type="evidence" value="ECO:0007669"/>
    <property type="project" value="UniProtKB-KW"/>
</dbReference>
<dbReference type="Pfam" id="PF13649">
    <property type="entry name" value="Methyltransf_25"/>
    <property type="match status" value="1"/>
</dbReference>
<gene>
    <name evidence="4" type="ORF">ACFFMS_25030</name>
</gene>